<evidence type="ECO:0000256" key="1">
    <source>
        <dbReference type="ARBA" id="ARBA00001933"/>
    </source>
</evidence>
<dbReference type="NCBIfam" id="NF000586">
    <property type="entry name" value="PRK00011.1"/>
    <property type="match status" value="1"/>
</dbReference>
<comment type="subunit">
    <text evidence="6">Homodimer.</text>
</comment>
<feature type="site" description="Plays an important role in substrate specificity" evidence="6">
    <location>
        <position position="229"/>
    </location>
</feature>
<dbReference type="Gene3D" id="3.90.1150.10">
    <property type="entry name" value="Aspartate Aminotransferase, domain 1"/>
    <property type="match status" value="1"/>
</dbReference>
<comment type="subcellular location">
    <subcellularLocation>
        <location evidence="6">Cytoplasm</location>
    </subcellularLocation>
</comment>
<dbReference type="PIRSF" id="PIRSF000412">
    <property type="entry name" value="SHMT"/>
    <property type="match status" value="1"/>
</dbReference>
<keyword evidence="4 6" id="KW-0808">Transferase</keyword>
<dbReference type="InterPro" id="IPR015422">
    <property type="entry name" value="PyrdxlP-dep_Trfase_small"/>
</dbReference>
<evidence type="ECO:0000256" key="5">
    <source>
        <dbReference type="ARBA" id="ARBA00022898"/>
    </source>
</evidence>
<protein>
    <recommendedName>
        <fullName evidence="6">Serine hydroxymethyltransferase</fullName>
        <shortName evidence="6">SHMT</shortName>
        <shortName evidence="6">Serine methylase</shortName>
        <ecNumber evidence="6">2.1.2.1</ecNumber>
    </recommendedName>
</protein>
<comment type="caution">
    <text evidence="8">The sequence shown here is derived from an EMBL/GenBank/DDBJ whole genome shotgun (WGS) entry which is preliminary data.</text>
</comment>
<gene>
    <name evidence="6 8" type="primary">glyA</name>
    <name evidence="8" type="ORF">QO033_18355</name>
</gene>
<keyword evidence="6" id="KW-0963">Cytoplasm</keyword>
<evidence type="ECO:0000256" key="6">
    <source>
        <dbReference type="HAMAP-Rule" id="MF_00051"/>
    </source>
</evidence>
<dbReference type="PANTHER" id="PTHR11680">
    <property type="entry name" value="SERINE HYDROXYMETHYLTRANSFERASE"/>
    <property type="match status" value="1"/>
</dbReference>
<feature type="binding site" evidence="6">
    <location>
        <position position="121"/>
    </location>
    <ligand>
        <name>(6S)-5,6,7,8-tetrahydrofolate</name>
        <dbReference type="ChEBI" id="CHEBI:57453"/>
    </ligand>
</feature>
<dbReference type="PANTHER" id="PTHR11680:SF35">
    <property type="entry name" value="SERINE HYDROXYMETHYLTRANSFERASE 1"/>
    <property type="match status" value="1"/>
</dbReference>
<comment type="caution">
    <text evidence="6">Lacks conserved residue(s) required for the propagation of feature annotation.</text>
</comment>
<keyword evidence="3 6" id="KW-0554">One-carbon metabolism</keyword>
<dbReference type="PROSITE" id="PS00096">
    <property type="entry name" value="SHMT"/>
    <property type="match status" value="1"/>
</dbReference>
<evidence type="ECO:0000256" key="2">
    <source>
        <dbReference type="ARBA" id="ARBA00006376"/>
    </source>
</evidence>
<comment type="pathway">
    <text evidence="6">Amino-acid biosynthesis; glycine biosynthesis; glycine from L-serine: step 1/1.</text>
</comment>
<comment type="function">
    <text evidence="6">Catalyzes the reversible interconversion of serine and glycine with tetrahydrofolate (THF) serving as the one-carbon carrier. This reaction serves as the major source of one-carbon groups required for the biosynthesis of purines, thymidylate, methionine, and other important biomolecules. Also exhibits THF-independent aldolase activity toward beta-hydroxyamino acids, producing glycine and aldehydes, via a retro-aldol mechanism.</text>
</comment>
<dbReference type="InterPro" id="IPR015424">
    <property type="entry name" value="PyrdxlP-dep_Trfase"/>
</dbReference>
<comment type="pathway">
    <text evidence="6">One-carbon metabolism; tetrahydrofolate interconversion.</text>
</comment>
<dbReference type="InterPro" id="IPR019798">
    <property type="entry name" value="Ser_HO-MeTrfase_PLP_BS"/>
</dbReference>
<dbReference type="CDD" id="cd00378">
    <property type="entry name" value="SHMT"/>
    <property type="match status" value="1"/>
</dbReference>
<dbReference type="Gene3D" id="3.40.640.10">
    <property type="entry name" value="Type I PLP-dependent aspartate aminotransferase-like (Major domain)"/>
    <property type="match status" value="1"/>
</dbReference>
<feature type="domain" description="Serine hydroxymethyltransferase-like" evidence="7">
    <location>
        <begin position="11"/>
        <end position="385"/>
    </location>
</feature>
<keyword evidence="9" id="KW-1185">Reference proteome</keyword>
<dbReference type="HAMAP" id="MF_00051">
    <property type="entry name" value="SHMT"/>
    <property type="match status" value="1"/>
</dbReference>
<organism evidence="8 9">
    <name type="scientific">Pseudodonghicola flavimaris</name>
    <dbReference type="NCBI Taxonomy" id="3050036"/>
    <lineage>
        <taxon>Bacteria</taxon>
        <taxon>Pseudomonadati</taxon>
        <taxon>Pseudomonadota</taxon>
        <taxon>Alphaproteobacteria</taxon>
        <taxon>Rhodobacterales</taxon>
        <taxon>Paracoccaceae</taxon>
        <taxon>Pseudodonghicola</taxon>
    </lineage>
</organism>
<evidence type="ECO:0000259" key="7">
    <source>
        <dbReference type="Pfam" id="PF00464"/>
    </source>
</evidence>
<feature type="modified residue" description="N6-(pyridoxal phosphate)lysine" evidence="6">
    <location>
        <position position="230"/>
    </location>
</feature>
<dbReference type="SUPFAM" id="SSF53383">
    <property type="entry name" value="PLP-dependent transferases"/>
    <property type="match status" value="1"/>
</dbReference>
<reference evidence="8 9" key="1">
    <citation type="submission" date="2023-05" db="EMBL/GenBank/DDBJ databases">
        <title>Pseudodonghicola sp. nov.</title>
        <authorList>
            <person name="Huang J."/>
        </authorList>
    </citation>
    <scope>NUCLEOTIDE SEQUENCE [LARGE SCALE GENOMIC DNA]</scope>
    <source>
        <strain evidence="8 9">IC7</strain>
    </source>
</reference>
<dbReference type="RefSeq" id="WP_284482417.1">
    <property type="nucleotide sequence ID" value="NZ_JASNJD010000016.1"/>
</dbReference>
<evidence type="ECO:0000256" key="3">
    <source>
        <dbReference type="ARBA" id="ARBA00022563"/>
    </source>
</evidence>
<feature type="binding site" evidence="6">
    <location>
        <position position="245"/>
    </location>
    <ligand>
        <name>(6S)-5,6,7,8-tetrahydrofolate</name>
        <dbReference type="ChEBI" id="CHEBI:57453"/>
    </ligand>
</feature>
<keyword evidence="5 6" id="KW-0663">Pyridoxal phosphate</keyword>
<accession>A0ABT7F4W0</accession>
<evidence type="ECO:0000313" key="9">
    <source>
        <dbReference type="Proteomes" id="UP001243757"/>
    </source>
</evidence>
<sequence>MIHTLPKAGISDTVIASAIAEELDRQQTQIELIASENIVSADVMAAQGSVLTNKYAEGYPGKRYYGGCEFVDKVEAVAIDRLKQLFGAEFVNVQPHSGAQANQAVFLALLQPGDRIMGLSLAHGGHLTHGSPVTMSGKWFDVVSYEVDAQTHLIDMEKVREKALETKPKLIVAGASAYPRKIDFEGFRKIADEVGAYLMVDMAHYAGLIAGGQYPNPVPHAHVVTSTTHKTLRGPRGGVILTNDEALAKKLNSAVFPGNQGGPLMHVIAAKAVAFGEALEPSFAAYAEQVIDNARALADVLMVGGLGIVSGGTDSHMVLVDLRPKGVTGKVAEIALERAGLTCNKNAIPNDPEKPFVTSGIRLGTSAGTTRGFREAEFEQVGSLILRVLNALADSPEGNAEVEAEVRAEVRALCDAFPIYASAG</sequence>
<evidence type="ECO:0000256" key="4">
    <source>
        <dbReference type="ARBA" id="ARBA00022679"/>
    </source>
</evidence>
<dbReference type="EMBL" id="JASNJD010000016">
    <property type="protein sequence ID" value="MDK3019648.1"/>
    <property type="molecule type" value="Genomic_DNA"/>
</dbReference>
<dbReference type="InterPro" id="IPR001085">
    <property type="entry name" value="Ser_HO-MeTrfase"/>
</dbReference>
<comment type="cofactor">
    <cofactor evidence="1 6">
        <name>pyridoxal 5'-phosphate</name>
        <dbReference type="ChEBI" id="CHEBI:597326"/>
    </cofactor>
</comment>
<feature type="binding site" evidence="6">
    <location>
        <begin position="125"/>
        <end position="127"/>
    </location>
    <ligand>
        <name>(6S)-5,6,7,8-tetrahydrofolate</name>
        <dbReference type="ChEBI" id="CHEBI:57453"/>
    </ligand>
</feature>
<dbReference type="InterPro" id="IPR049943">
    <property type="entry name" value="Ser_HO-MeTrfase-like"/>
</dbReference>
<comment type="catalytic activity">
    <reaction evidence="6">
        <text>(6R)-5,10-methylene-5,6,7,8-tetrahydrofolate + glycine + H2O = (6S)-5,6,7,8-tetrahydrofolate + L-serine</text>
        <dbReference type="Rhea" id="RHEA:15481"/>
        <dbReference type="ChEBI" id="CHEBI:15377"/>
        <dbReference type="ChEBI" id="CHEBI:15636"/>
        <dbReference type="ChEBI" id="CHEBI:33384"/>
        <dbReference type="ChEBI" id="CHEBI:57305"/>
        <dbReference type="ChEBI" id="CHEBI:57453"/>
        <dbReference type="EC" id="2.1.2.1"/>
    </reaction>
</comment>
<dbReference type="Proteomes" id="UP001243757">
    <property type="component" value="Unassembled WGS sequence"/>
</dbReference>
<evidence type="ECO:0000313" key="8">
    <source>
        <dbReference type="EMBL" id="MDK3019648.1"/>
    </source>
</evidence>
<dbReference type="EC" id="2.1.2.1" evidence="6"/>
<dbReference type="GO" id="GO:0004372">
    <property type="term" value="F:glycine hydroxymethyltransferase activity"/>
    <property type="evidence" value="ECO:0007669"/>
    <property type="project" value="UniProtKB-EC"/>
</dbReference>
<comment type="similarity">
    <text evidence="2 6">Belongs to the SHMT family.</text>
</comment>
<name>A0ABT7F4W0_9RHOB</name>
<dbReference type="InterPro" id="IPR039429">
    <property type="entry name" value="SHMT-like_dom"/>
</dbReference>
<dbReference type="Pfam" id="PF00464">
    <property type="entry name" value="SHMT"/>
    <property type="match status" value="1"/>
</dbReference>
<keyword evidence="6" id="KW-0028">Amino-acid biosynthesis</keyword>
<dbReference type="InterPro" id="IPR015421">
    <property type="entry name" value="PyrdxlP-dep_Trfase_major"/>
</dbReference>
<proteinExistence type="inferred from homology"/>